<protein>
    <submittedName>
        <fullName evidence="1">Uncharacterized protein</fullName>
    </submittedName>
</protein>
<evidence type="ECO:0000313" key="1">
    <source>
        <dbReference type="EMBL" id="KIW35740.1"/>
    </source>
</evidence>
<reference evidence="1 2" key="1">
    <citation type="submission" date="2015-01" db="EMBL/GenBank/DDBJ databases">
        <title>The Genome Sequence of Exophiala oligosperma CBS72588.</title>
        <authorList>
            <consortium name="The Broad Institute Genomics Platform"/>
            <person name="Cuomo C."/>
            <person name="de Hoog S."/>
            <person name="Gorbushina A."/>
            <person name="Stielow B."/>
            <person name="Teixiera M."/>
            <person name="Abouelleil A."/>
            <person name="Chapman S.B."/>
            <person name="Priest M."/>
            <person name="Young S.K."/>
            <person name="Wortman J."/>
            <person name="Nusbaum C."/>
            <person name="Birren B."/>
        </authorList>
    </citation>
    <scope>NUCLEOTIDE SEQUENCE [LARGE SCALE GENOMIC DNA]</scope>
    <source>
        <strain evidence="1 2">CBS 72588</strain>
    </source>
</reference>
<proteinExistence type="predicted"/>
<accession>A0A0D2D0H7</accession>
<keyword evidence="2" id="KW-1185">Reference proteome</keyword>
<dbReference type="VEuPathDB" id="FungiDB:PV06_11917"/>
<dbReference type="AlphaFoldDB" id="A0A0D2D0H7"/>
<dbReference type="GeneID" id="27363991"/>
<dbReference type="OrthoDB" id="5148050at2759"/>
<dbReference type="EMBL" id="KN847453">
    <property type="protein sequence ID" value="KIW35740.1"/>
    <property type="molecule type" value="Genomic_DNA"/>
</dbReference>
<sequence length="186" mass="20802">VVFKYKEYESRIIKMQRCNVSYSETANYGTDYCYATLNKAIGEAIVQAGLKMDVRVTLQDPKVSGGTEYDDQWWMTINGLKGRTGIVDNNGEFEPKDLGQVMQQSKHGAVMNFDLVFSIRLTKENNKERGPTDTFNIIPECSRGAIKSINLEIEPPNVETQIPTQKAVKDDVASDELVNALNALLS</sequence>
<gene>
    <name evidence="1" type="ORF">PV06_11917</name>
</gene>
<organism evidence="1 2">
    <name type="scientific">Exophiala oligosperma</name>
    <dbReference type="NCBI Taxonomy" id="215243"/>
    <lineage>
        <taxon>Eukaryota</taxon>
        <taxon>Fungi</taxon>
        <taxon>Dikarya</taxon>
        <taxon>Ascomycota</taxon>
        <taxon>Pezizomycotina</taxon>
        <taxon>Eurotiomycetes</taxon>
        <taxon>Chaetothyriomycetidae</taxon>
        <taxon>Chaetothyriales</taxon>
        <taxon>Herpotrichiellaceae</taxon>
        <taxon>Exophiala</taxon>
    </lineage>
</organism>
<evidence type="ECO:0000313" key="2">
    <source>
        <dbReference type="Proteomes" id="UP000053342"/>
    </source>
</evidence>
<name>A0A0D2D0H7_9EURO</name>
<dbReference type="HOGENOM" id="CLU_103028_0_0_1"/>
<feature type="non-terminal residue" evidence="1">
    <location>
        <position position="1"/>
    </location>
</feature>
<dbReference type="Proteomes" id="UP000053342">
    <property type="component" value="Unassembled WGS sequence"/>
</dbReference>
<dbReference type="RefSeq" id="XP_016255956.1">
    <property type="nucleotide sequence ID" value="XM_016413663.1"/>
</dbReference>